<dbReference type="GO" id="GO:0019843">
    <property type="term" value="F:rRNA binding"/>
    <property type="evidence" value="ECO:0007669"/>
    <property type="project" value="UniProtKB-UniRule"/>
</dbReference>
<dbReference type="NCBIfam" id="NF004366">
    <property type="entry name" value="PRK05738.3-2"/>
    <property type="match status" value="1"/>
</dbReference>
<keyword evidence="8" id="KW-1185">Reference proteome</keyword>
<dbReference type="HAMAP" id="MF_01369_B">
    <property type="entry name" value="Ribosomal_uL23_B"/>
    <property type="match status" value="1"/>
</dbReference>
<dbReference type="SUPFAM" id="SSF54189">
    <property type="entry name" value="Ribosomal proteins S24e, L23 and L15e"/>
    <property type="match status" value="1"/>
</dbReference>
<evidence type="ECO:0000256" key="5">
    <source>
        <dbReference type="ARBA" id="ARBA00023274"/>
    </source>
</evidence>
<proteinExistence type="inferred from homology"/>
<dbReference type="EMBL" id="PPEK01000013">
    <property type="protein sequence ID" value="PNV67087.1"/>
    <property type="molecule type" value="Genomic_DNA"/>
</dbReference>
<gene>
    <name evidence="6" type="primary">rplW</name>
    <name evidence="7" type="ORF">C2L71_09860</name>
</gene>
<dbReference type="RefSeq" id="WP_103265595.1">
    <property type="nucleotide sequence ID" value="NZ_CABMLE010000013.1"/>
</dbReference>
<dbReference type="NCBIfam" id="NF004363">
    <property type="entry name" value="PRK05738.2-4"/>
    <property type="match status" value="1"/>
</dbReference>
<dbReference type="Gene3D" id="3.30.70.330">
    <property type="match status" value="1"/>
</dbReference>
<accession>A0A2K2U9U0</accession>
<dbReference type="GO" id="GO:0003735">
    <property type="term" value="F:structural constituent of ribosome"/>
    <property type="evidence" value="ECO:0007669"/>
    <property type="project" value="InterPro"/>
</dbReference>
<evidence type="ECO:0000256" key="6">
    <source>
        <dbReference type="HAMAP-Rule" id="MF_01369"/>
    </source>
</evidence>
<dbReference type="Proteomes" id="UP000236197">
    <property type="component" value="Unassembled WGS sequence"/>
</dbReference>
<sequence>MKDPREVIIRPIITEHSYDMMEDNTYTFEVAKDSNKVEIRQAVEAIFDVTVVKVNTLNVKPKPKRVRYNLGKTRTWKKAMVTLKEGDTIELFAS</sequence>
<evidence type="ECO:0000256" key="2">
    <source>
        <dbReference type="ARBA" id="ARBA00022730"/>
    </source>
</evidence>
<dbReference type="GO" id="GO:0005840">
    <property type="term" value="C:ribosome"/>
    <property type="evidence" value="ECO:0007669"/>
    <property type="project" value="UniProtKB-KW"/>
</dbReference>
<evidence type="ECO:0000256" key="3">
    <source>
        <dbReference type="ARBA" id="ARBA00022884"/>
    </source>
</evidence>
<organism evidence="7 8">
    <name type="scientific">Enteroscipio rubneri</name>
    <dbReference type="NCBI Taxonomy" id="2070686"/>
    <lineage>
        <taxon>Bacteria</taxon>
        <taxon>Bacillati</taxon>
        <taxon>Actinomycetota</taxon>
        <taxon>Coriobacteriia</taxon>
        <taxon>Eggerthellales</taxon>
        <taxon>Eggerthellaceae</taxon>
        <taxon>Enteroscipio</taxon>
    </lineage>
</organism>
<dbReference type="Pfam" id="PF00276">
    <property type="entry name" value="Ribosomal_L23"/>
    <property type="match status" value="1"/>
</dbReference>
<keyword evidence="2 6" id="KW-0699">rRNA-binding</keyword>
<protein>
    <recommendedName>
        <fullName evidence="6">Large ribosomal subunit protein uL23</fullName>
    </recommendedName>
</protein>
<keyword evidence="4 6" id="KW-0689">Ribosomal protein</keyword>
<comment type="similarity">
    <text evidence="1 6">Belongs to the universal ribosomal protein uL23 family.</text>
</comment>
<reference evidence="8" key="1">
    <citation type="submission" date="2018-01" db="EMBL/GenBank/DDBJ databases">
        <title>Rubneribacter badeniensis gen. nov., sp. nov., and Colonibacter rubneri, gen. nov., sp. nov., WGS of new members of the Eggerthellaceae.</title>
        <authorList>
            <person name="Danylec N."/>
            <person name="Stoll D.A."/>
            <person name="Doetsch A."/>
            <person name="Kulling S.E."/>
            <person name="Huch M."/>
        </authorList>
    </citation>
    <scope>NUCLEOTIDE SEQUENCE [LARGE SCALE GENOMIC DNA]</scope>
    <source>
        <strain evidence="8">ResAG-96</strain>
    </source>
</reference>
<evidence type="ECO:0000313" key="7">
    <source>
        <dbReference type="EMBL" id="PNV67087.1"/>
    </source>
</evidence>
<dbReference type="InterPro" id="IPR012678">
    <property type="entry name" value="Ribosomal_uL23/eL15/eS24_sf"/>
</dbReference>
<keyword evidence="5 6" id="KW-0687">Ribonucleoprotein</keyword>
<dbReference type="InterPro" id="IPR013025">
    <property type="entry name" value="Ribosomal_uL23-like"/>
</dbReference>
<comment type="subunit">
    <text evidence="6">Part of the 50S ribosomal subunit. Contacts protein L29, and trigger factor when it is bound to the ribosome.</text>
</comment>
<dbReference type="PANTHER" id="PTHR11620">
    <property type="entry name" value="60S RIBOSOMAL PROTEIN L23A"/>
    <property type="match status" value="1"/>
</dbReference>
<dbReference type="InterPro" id="IPR012677">
    <property type="entry name" value="Nucleotide-bd_a/b_plait_sf"/>
</dbReference>
<dbReference type="GO" id="GO:0006412">
    <property type="term" value="P:translation"/>
    <property type="evidence" value="ECO:0007669"/>
    <property type="project" value="UniProtKB-UniRule"/>
</dbReference>
<comment type="function">
    <text evidence="6">One of the early assembly proteins it binds 23S rRNA. One of the proteins that surrounds the polypeptide exit tunnel on the outside of the ribosome. Forms the main docking site for trigger factor binding to the ribosome.</text>
</comment>
<name>A0A2K2U9U0_9ACTN</name>
<dbReference type="GO" id="GO:1990904">
    <property type="term" value="C:ribonucleoprotein complex"/>
    <property type="evidence" value="ECO:0007669"/>
    <property type="project" value="UniProtKB-KW"/>
</dbReference>
<evidence type="ECO:0000256" key="4">
    <source>
        <dbReference type="ARBA" id="ARBA00022980"/>
    </source>
</evidence>
<dbReference type="FunFam" id="3.30.70.330:FF:000001">
    <property type="entry name" value="50S ribosomal protein L23"/>
    <property type="match status" value="1"/>
</dbReference>
<dbReference type="AlphaFoldDB" id="A0A2K2U9U0"/>
<dbReference type="OrthoDB" id="9793353at2"/>
<evidence type="ECO:0000256" key="1">
    <source>
        <dbReference type="ARBA" id="ARBA00006700"/>
    </source>
</evidence>
<keyword evidence="3 6" id="KW-0694">RNA-binding</keyword>
<comment type="caution">
    <text evidence="7">The sequence shown here is derived from an EMBL/GenBank/DDBJ whole genome shotgun (WGS) entry which is preliminary data.</text>
</comment>
<evidence type="ECO:0000313" key="8">
    <source>
        <dbReference type="Proteomes" id="UP000236197"/>
    </source>
</evidence>